<reference evidence="2 3" key="1">
    <citation type="submission" date="2020-08" db="EMBL/GenBank/DDBJ databases">
        <title>Complete genome and description of Campylobacter massiliensis Marseille-Q3452 sp. nov.</title>
        <authorList>
            <person name="Antezack A."/>
        </authorList>
    </citation>
    <scope>NUCLEOTIDE SEQUENCE [LARGE SCALE GENOMIC DNA]</scope>
    <source>
        <strain evidence="2 3">Marseille-Q3452</strain>
    </source>
</reference>
<name>A0A842JBL7_9BACT</name>
<gene>
    <name evidence="2" type="ORF">H7R39_09325</name>
</gene>
<keyword evidence="3" id="KW-1185">Reference proteome</keyword>
<dbReference type="AlphaFoldDB" id="A0A842JBL7"/>
<comment type="caution">
    <text evidence="2">The sequence shown here is derived from an EMBL/GenBank/DDBJ whole genome shotgun (WGS) entry which is preliminary data.</text>
</comment>
<dbReference type="Proteomes" id="UP000552683">
    <property type="component" value="Unassembled WGS sequence"/>
</dbReference>
<feature type="transmembrane region" description="Helical" evidence="1">
    <location>
        <begin position="6"/>
        <end position="24"/>
    </location>
</feature>
<proteinExistence type="predicted"/>
<protein>
    <submittedName>
        <fullName evidence="2">Uncharacterized protein</fullName>
    </submittedName>
</protein>
<keyword evidence="1" id="KW-0812">Transmembrane</keyword>
<dbReference type="RefSeq" id="WP_185898969.1">
    <property type="nucleotide sequence ID" value="NZ_JACLZK010000002.1"/>
</dbReference>
<organism evidence="2 3">
    <name type="scientific">Campylobacter massiliensis</name>
    <dbReference type="NCBI Taxonomy" id="2762557"/>
    <lineage>
        <taxon>Bacteria</taxon>
        <taxon>Pseudomonadati</taxon>
        <taxon>Campylobacterota</taxon>
        <taxon>Epsilonproteobacteria</taxon>
        <taxon>Campylobacterales</taxon>
        <taxon>Campylobacteraceae</taxon>
        <taxon>Campylobacter</taxon>
    </lineage>
</organism>
<evidence type="ECO:0000313" key="2">
    <source>
        <dbReference type="EMBL" id="MBC2883452.1"/>
    </source>
</evidence>
<feature type="transmembrane region" description="Helical" evidence="1">
    <location>
        <begin position="31"/>
        <end position="55"/>
    </location>
</feature>
<keyword evidence="1" id="KW-0472">Membrane</keyword>
<keyword evidence="1" id="KW-1133">Transmembrane helix</keyword>
<evidence type="ECO:0000313" key="3">
    <source>
        <dbReference type="Proteomes" id="UP000552683"/>
    </source>
</evidence>
<evidence type="ECO:0000256" key="1">
    <source>
        <dbReference type="SAM" id="Phobius"/>
    </source>
</evidence>
<sequence length="373" mass="44280">MHDAAVLLIALIFLIVSFFVALIAPKGKRKLLWLFVWFLVFFADGFITSAIFHYYGNLYGKINVYEKPAIRAYYAGEKKFDRWFPEVNQLSSQYTKDIAFTMLINGDLDYIDYGVQAEDSPNNGKIFRVYVDNDTSSNCFMSVDEELKKYLSDKKIPYREFKQLYDEYHSKPSEYKEIYYNAWFDNEERKKSYPQQQRIVVDKIIKIVQERYKSPNPISRNGKVFTWDDYQIEWVVDRLQDVDKKMEYYKQIYKDKCVARKEINEDEIASAELIIKYPYAIIEEKPNIKTMFDKIIGMGFNYGGLIKDRNTGKILADNTYIYESYHSWLIQALTNALGPESGGPFWMCNKNETTWIQDCNQKMIEEFFKKDRR</sequence>
<dbReference type="EMBL" id="JACLZK010000002">
    <property type="protein sequence ID" value="MBC2883452.1"/>
    <property type="molecule type" value="Genomic_DNA"/>
</dbReference>
<accession>A0A842JBL7</accession>